<dbReference type="AlphaFoldDB" id="A0A401FVZ2"/>
<reference evidence="2" key="1">
    <citation type="submission" date="2017-11" db="EMBL/GenBank/DDBJ databases">
        <authorList>
            <person name="Watanabe M."/>
            <person name="Kojima H."/>
        </authorList>
    </citation>
    <scope>NUCLEOTIDE SEQUENCE [LARGE SCALE GENOMIC DNA]</scope>
    <source>
        <strain evidence="2">Tokyo 01</strain>
    </source>
</reference>
<dbReference type="Pfam" id="PF13565">
    <property type="entry name" value="HTH_32"/>
    <property type="match status" value="1"/>
</dbReference>
<name>A0A401FVZ2_9BACT</name>
<dbReference type="SUPFAM" id="SSF46689">
    <property type="entry name" value="Homeodomain-like"/>
    <property type="match status" value="1"/>
</dbReference>
<dbReference type="RefSeq" id="WP_124328462.1">
    <property type="nucleotide sequence ID" value="NZ_BEXT01000001.1"/>
</dbReference>
<dbReference type="Proteomes" id="UP000288096">
    <property type="component" value="Unassembled WGS sequence"/>
</dbReference>
<reference evidence="2" key="2">
    <citation type="submission" date="2019-01" db="EMBL/GenBank/DDBJ databases">
        <title>Genome sequence of Desulfonema ishimotonii strain Tokyo 01.</title>
        <authorList>
            <person name="Fukui M."/>
        </authorList>
    </citation>
    <scope>NUCLEOTIDE SEQUENCE [LARGE SCALE GENOMIC DNA]</scope>
    <source>
        <strain evidence="2">Tokyo 01</strain>
    </source>
</reference>
<accession>A0A401FVZ2</accession>
<dbReference type="EMBL" id="BEXT01000001">
    <property type="protein sequence ID" value="GBC61131.1"/>
    <property type="molecule type" value="Genomic_DNA"/>
</dbReference>
<keyword evidence="2" id="KW-1185">Reference proteome</keyword>
<dbReference type="OrthoDB" id="165456at2"/>
<comment type="caution">
    <text evidence="1">The sequence shown here is derived from an EMBL/GenBank/DDBJ whole genome shotgun (WGS) entry which is preliminary data.</text>
</comment>
<organism evidence="1 2">
    <name type="scientific">Desulfonema ishimotonii</name>
    <dbReference type="NCBI Taxonomy" id="45657"/>
    <lineage>
        <taxon>Bacteria</taxon>
        <taxon>Pseudomonadati</taxon>
        <taxon>Thermodesulfobacteriota</taxon>
        <taxon>Desulfobacteria</taxon>
        <taxon>Desulfobacterales</taxon>
        <taxon>Desulfococcaceae</taxon>
        <taxon>Desulfonema</taxon>
    </lineage>
</organism>
<protein>
    <submittedName>
        <fullName evidence="1">Transposase</fullName>
    </submittedName>
</protein>
<evidence type="ECO:0000313" key="2">
    <source>
        <dbReference type="Proteomes" id="UP000288096"/>
    </source>
</evidence>
<gene>
    <name evidence="1" type="ORF">DENIS_2091</name>
</gene>
<dbReference type="InterPro" id="IPR009057">
    <property type="entry name" value="Homeodomain-like_sf"/>
</dbReference>
<proteinExistence type="predicted"/>
<evidence type="ECO:0000313" key="1">
    <source>
        <dbReference type="EMBL" id="GBC61131.1"/>
    </source>
</evidence>
<sequence length="139" mass="15263">MPKGKKYNISLTDDEREFLKKYIRTGKHTARNITRARILLLSSEGKTNAEIVKSLGICPATVSNIRKRFTESGLFFALGGKPFPGQPAKPDGKGQATLIALACSDPPEGHSSWTMQLLADKLAEPDTVKSISDKTVRKY</sequence>